<feature type="transmembrane region" description="Helical" evidence="6">
    <location>
        <begin position="99"/>
        <end position="120"/>
    </location>
</feature>
<name>U5LBK7_9BACI</name>
<dbReference type="Pfam" id="PF09678">
    <property type="entry name" value="Caa3_CtaG"/>
    <property type="match status" value="1"/>
</dbReference>
<feature type="transmembrane region" description="Helical" evidence="6">
    <location>
        <begin position="59"/>
        <end position="79"/>
    </location>
</feature>
<evidence type="ECO:0000256" key="6">
    <source>
        <dbReference type="SAM" id="Phobius"/>
    </source>
</evidence>
<dbReference type="AlphaFoldDB" id="U5LBK7"/>
<dbReference type="GO" id="GO:0005886">
    <property type="term" value="C:plasma membrane"/>
    <property type="evidence" value="ECO:0007669"/>
    <property type="project" value="UniProtKB-SubCell"/>
</dbReference>
<evidence type="ECO:0000256" key="4">
    <source>
        <dbReference type="ARBA" id="ARBA00022989"/>
    </source>
</evidence>
<feature type="transmembrane region" description="Helical" evidence="6">
    <location>
        <begin position="207"/>
        <end position="226"/>
    </location>
</feature>
<dbReference type="STRING" id="1367477.N288_14415"/>
<evidence type="ECO:0000256" key="2">
    <source>
        <dbReference type="ARBA" id="ARBA00022475"/>
    </source>
</evidence>
<dbReference type="InterPro" id="IPR019108">
    <property type="entry name" value="Caa3_assmbl_CtaG-rel"/>
</dbReference>
<feature type="transmembrane region" description="Helical" evidence="6">
    <location>
        <begin position="132"/>
        <end position="153"/>
    </location>
</feature>
<reference evidence="7 8" key="1">
    <citation type="submission" date="2013-07" db="EMBL/GenBank/DDBJ databases">
        <title>Complete genome sequence of Bacillus infantis NRRL B-14911 that has potential to induce cardiac disease by antigenic mimicry.</title>
        <authorList>
            <person name="Massilamany C."/>
            <person name="Smith T.P.L."/>
            <person name="Loy J.D."/>
            <person name="Barletta R."/>
            <person name="Reddy J."/>
        </authorList>
    </citation>
    <scope>NUCLEOTIDE SEQUENCE [LARGE SCALE GENOMIC DNA]</scope>
    <source>
        <strain evidence="7 8">NRRL B-14911</strain>
    </source>
</reference>
<keyword evidence="8" id="KW-1185">Reference proteome</keyword>
<proteinExistence type="predicted"/>
<sequence>MFFVCLLLMYLAVQFFGKRDWPLYRTALWAAGILCCIAAAGPIASWSHNHFPMHMMGHLLLGMLGPLLMVLSAPVTLFLRMLPARYARKGARLLKSRLFRFVSHPAIAAILNIGGLWLLYTTDLFTRMHEQPLLYLLVHLHVFLAGYLFTASFISIEPSLHRKSFMLRAAILITALAGHGILSKYLYAHPPAGVSIDQAQSGAVLMYYGGDLIDLFIIIFFCLEWYKARRPREAGIGTAPS</sequence>
<dbReference type="EMBL" id="CP006643">
    <property type="protein sequence ID" value="AGX04783.1"/>
    <property type="molecule type" value="Genomic_DNA"/>
</dbReference>
<dbReference type="Proteomes" id="UP000017805">
    <property type="component" value="Chromosome"/>
</dbReference>
<gene>
    <name evidence="7" type="ORF">N288_14415</name>
</gene>
<accession>U5LBK7</accession>
<keyword evidence="2" id="KW-1003">Cell membrane</keyword>
<evidence type="ECO:0000256" key="1">
    <source>
        <dbReference type="ARBA" id="ARBA00004651"/>
    </source>
</evidence>
<feature type="transmembrane region" description="Helical" evidence="6">
    <location>
        <begin position="27"/>
        <end position="47"/>
    </location>
</feature>
<keyword evidence="4 6" id="KW-1133">Transmembrane helix</keyword>
<evidence type="ECO:0000256" key="3">
    <source>
        <dbReference type="ARBA" id="ARBA00022692"/>
    </source>
</evidence>
<feature type="transmembrane region" description="Helical" evidence="6">
    <location>
        <begin position="165"/>
        <end position="187"/>
    </location>
</feature>
<keyword evidence="5 6" id="KW-0472">Membrane</keyword>
<keyword evidence="3 6" id="KW-0812">Transmembrane</keyword>
<dbReference type="HOGENOM" id="CLU_054944_2_0_9"/>
<organism evidence="7 8">
    <name type="scientific">Bacillus infantis NRRL B-14911</name>
    <dbReference type="NCBI Taxonomy" id="1367477"/>
    <lineage>
        <taxon>Bacteria</taxon>
        <taxon>Bacillati</taxon>
        <taxon>Bacillota</taxon>
        <taxon>Bacilli</taxon>
        <taxon>Bacillales</taxon>
        <taxon>Bacillaceae</taxon>
        <taxon>Bacillus</taxon>
    </lineage>
</organism>
<dbReference type="KEGG" id="bif:N288_14415"/>
<protein>
    <submittedName>
        <fullName evidence="7">Membrane protein</fullName>
    </submittedName>
</protein>
<comment type="subcellular location">
    <subcellularLocation>
        <location evidence="1">Cell membrane</location>
        <topology evidence="1">Multi-pass membrane protein</topology>
    </subcellularLocation>
</comment>
<dbReference type="PATRIC" id="fig|1367477.3.peg.2847"/>
<evidence type="ECO:0000256" key="5">
    <source>
        <dbReference type="ARBA" id="ARBA00023136"/>
    </source>
</evidence>
<evidence type="ECO:0000313" key="8">
    <source>
        <dbReference type="Proteomes" id="UP000017805"/>
    </source>
</evidence>
<evidence type="ECO:0000313" key="7">
    <source>
        <dbReference type="EMBL" id="AGX04783.1"/>
    </source>
</evidence>